<sequence length="86" mass="9641">MTKNTLNDLNNHLFAELERLGDEDLKGEELDEEINRSNAISKVANNVIQNANTLLKGYSTYQEYLDSNAPLPKMIGVEKDGKTSNK</sequence>
<dbReference type="EMBL" id="QOCS01000014">
    <property type="protein sequence ID" value="RHW46109.1"/>
    <property type="molecule type" value="Genomic_DNA"/>
</dbReference>
<organism evidence="1 2">
    <name type="scientific">Bombilactobacillus bombi</name>
    <dbReference type="NCBI Taxonomy" id="1303590"/>
    <lineage>
        <taxon>Bacteria</taxon>
        <taxon>Bacillati</taxon>
        <taxon>Bacillota</taxon>
        <taxon>Bacilli</taxon>
        <taxon>Lactobacillales</taxon>
        <taxon>Lactobacillaceae</taxon>
        <taxon>Bombilactobacillus</taxon>
    </lineage>
</organism>
<evidence type="ECO:0000313" key="2">
    <source>
        <dbReference type="Proteomes" id="UP000284822"/>
    </source>
</evidence>
<reference evidence="1 2" key="1">
    <citation type="submission" date="2018-07" db="EMBL/GenBank/DDBJ databases">
        <title>Genome sequences of six Lactobacillus spp. isolated from bumble bee guts.</title>
        <authorList>
            <person name="Motta E.V.S."/>
            <person name="Moran N.A."/>
        </authorList>
    </citation>
    <scope>NUCLEOTIDE SEQUENCE [LARGE SCALE GENOMIC DNA]</scope>
    <source>
        <strain evidence="1 2">LV-8.1</strain>
    </source>
</reference>
<protein>
    <recommendedName>
        <fullName evidence="3">Phage protein</fullName>
    </recommendedName>
</protein>
<proteinExistence type="predicted"/>
<dbReference type="AlphaFoldDB" id="A0A417Z676"/>
<comment type="caution">
    <text evidence="1">The sequence shown here is derived from an EMBL/GenBank/DDBJ whole genome shotgun (WGS) entry which is preliminary data.</text>
</comment>
<dbReference type="RefSeq" id="WP_118910956.1">
    <property type="nucleotide sequence ID" value="NZ_QOCS01000014.1"/>
</dbReference>
<dbReference type="Proteomes" id="UP000284822">
    <property type="component" value="Unassembled WGS sequence"/>
</dbReference>
<gene>
    <name evidence="1" type="ORF">DS832_07100</name>
</gene>
<evidence type="ECO:0008006" key="3">
    <source>
        <dbReference type="Google" id="ProtNLM"/>
    </source>
</evidence>
<name>A0A417Z676_9LACO</name>
<accession>A0A417Z676</accession>
<evidence type="ECO:0000313" key="1">
    <source>
        <dbReference type="EMBL" id="RHW46109.1"/>
    </source>
</evidence>